<evidence type="ECO:0000259" key="1">
    <source>
        <dbReference type="Pfam" id="PF06985"/>
    </source>
</evidence>
<accession>A0A2V1EC48</accession>
<keyword evidence="3" id="KW-1185">Reference proteome</keyword>
<dbReference type="InterPro" id="IPR010730">
    <property type="entry name" value="HET"/>
</dbReference>
<name>A0A2V1EC48_9PLEO</name>
<sequence>MGVRKNLYSFLASMADEGGQQLLWIDALCIDQCNLYERNHQVAIMGEIYSRAEKVIVWLGVGTEKTNEQLMSLSTGFTNPSERARISEWTQDLADCIICLCWALYWTRVWIVQEVVLASELELRCGTQRIDGNELVWLFKTAEFELTQASGDSNIQNGKSNLVAETLLSSPAMHIIRHRIERIQSHAHYRGLSITSLQATFAGLQCKDPRDRVYGMLALANPDDLALINVTPDYTKPVEEVLSEWRLKLFKYRWMLSYPLYRLPPRVEGFFKCGVGEALWKWIRYDRSAS</sequence>
<organism evidence="2 3">
    <name type="scientific">Periconia macrospinosa</name>
    <dbReference type="NCBI Taxonomy" id="97972"/>
    <lineage>
        <taxon>Eukaryota</taxon>
        <taxon>Fungi</taxon>
        <taxon>Dikarya</taxon>
        <taxon>Ascomycota</taxon>
        <taxon>Pezizomycotina</taxon>
        <taxon>Dothideomycetes</taxon>
        <taxon>Pleosporomycetidae</taxon>
        <taxon>Pleosporales</taxon>
        <taxon>Massarineae</taxon>
        <taxon>Periconiaceae</taxon>
        <taxon>Periconia</taxon>
    </lineage>
</organism>
<dbReference type="PANTHER" id="PTHR24148:SF73">
    <property type="entry name" value="HET DOMAIN PROTEIN (AFU_ORTHOLOGUE AFUA_8G01020)"/>
    <property type="match status" value="1"/>
</dbReference>
<dbReference type="OrthoDB" id="194358at2759"/>
<gene>
    <name evidence="2" type="ORF">DM02DRAFT_608709</name>
</gene>
<evidence type="ECO:0000313" key="2">
    <source>
        <dbReference type="EMBL" id="PVI07619.1"/>
    </source>
</evidence>
<dbReference type="InterPro" id="IPR052895">
    <property type="entry name" value="HetReg/Transcr_Mod"/>
</dbReference>
<reference evidence="2 3" key="1">
    <citation type="journal article" date="2018" name="Sci. Rep.">
        <title>Comparative genomics provides insights into the lifestyle and reveals functional heterogeneity of dark septate endophytic fungi.</title>
        <authorList>
            <person name="Knapp D.G."/>
            <person name="Nemeth J.B."/>
            <person name="Barry K."/>
            <person name="Hainaut M."/>
            <person name="Henrissat B."/>
            <person name="Johnson J."/>
            <person name="Kuo A."/>
            <person name="Lim J.H.P."/>
            <person name="Lipzen A."/>
            <person name="Nolan M."/>
            <person name="Ohm R.A."/>
            <person name="Tamas L."/>
            <person name="Grigoriev I.V."/>
            <person name="Spatafora J.W."/>
            <person name="Nagy L.G."/>
            <person name="Kovacs G.M."/>
        </authorList>
    </citation>
    <scope>NUCLEOTIDE SEQUENCE [LARGE SCALE GENOMIC DNA]</scope>
    <source>
        <strain evidence="2 3">DSE2036</strain>
    </source>
</reference>
<dbReference type="EMBL" id="KZ805303">
    <property type="protein sequence ID" value="PVI07619.1"/>
    <property type="molecule type" value="Genomic_DNA"/>
</dbReference>
<dbReference type="STRING" id="97972.A0A2V1EC48"/>
<feature type="domain" description="Heterokaryon incompatibility" evidence="1">
    <location>
        <begin position="3"/>
        <end position="114"/>
    </location>
</feature>
<proteinExistence type="predicted"/>
<evidence type="ECO:0000313" key="3">
    <source>
        <dbReference type="Proteomes" id="UP000244855"/>
    </source>
</evidence>
<dbReference type="PANTHER" id="PTHR24148">
    <property type="entry name" value="ANKYRIN REPEAT DOMAIN-CONTAINING PROTEIN 39 HOMOLOG-RELATED"/>
    <property type="match status" value="1"/>
</dbReference>
<dbReference type="Proteomes" id="UP000244855">
    <property type="component" value="Unassembled WGS sequence"/>
</dbReference>
<dbReference type="Pfam" id="PF06985">
    <property type="entry name" value="HET"/>
    <property type="match status" value="1"/>
</dbReference>
<dbReference type="AlphaFoldDB" id="A0A2V1EC48"/>
<protein>
    <recommendedName>
        <fullName evidence="1">Heterokaryon incompatibility domain-containing protein</fullName>
    </recommendedName>
</protein>